<dbReference type="GeneID" id="86055422"/>
<reference evidence="1 2" key="1">
    <citation type="submission" date="2019-08" db="EMBL/GenBank/DDBJ databases">
        <title>In-depth cultivation of the pig gut microbiome towards novel bacterial diversity and tailored functional studies.</title>
        <authorList>
            <person name="Wylensek D."/>
            <person name="Hitch T.C.A."/>
            <person name="Clavel T."/>
        </authorList>
    </citation>
    <scope>NUCLEOTIDE SEQUENCE [LARGE SCALE GENOMIC DNA]</scope>
    <source>
        <strain evidence="1 2">WCA-389-WT-23B</strain>
    </source>
</reference>
<evidence type="ECO:0008006" key="3">
    <source>
        <dbReference type="Google" id="ProtNLM"/>
    </source>
</evidence>
<gene>
    <name evidence="1" type="ORF">FYJ45_20565</name>
</gene>
<evidence type="ECO:0000313" key="1">
    <source>
        <dbReference type="EMBL" id="MSS90570.1"/>
    </source>
</evidence>
<evidence type="ECO:0000313" key="2">
    <source>
        <dbReference type="Proteomes" id="UP000436047"/>
    </source>
</evidence>
<name>A0A6N7WMD9_9FIRM</name>
<sequence>MNTRIHEALVGKQENYILPFFWQHGEDEQTLREYMGVIQDMGIQAVCLESRPHPDFAGPKWWEDMDVILSEARQRNMKVWILDDCHFPTGFANGVMREADASLQKWTVFHLMVDIAGPAEVRVDVDALLSGLGIGFPLSPESPLSREKELLCAVLYQRKEESSEELCPQYIDVTGSIQNGLLPLSVSEGFYRLFLIYKSANAGIANNFYVNLLQKESVSMLLDAVYEPHYERYKEDFGKTIAGFFSDEPGFYNCIDTLFNFNAIIGREIMPLPWSSELESILLKDDFSYPDLVSLWYATDPKKDSRYRSRYMEAVTRLYEKNFSVQLGDWCRQHGVEYIGHILEDNNSSSRLGPSAGHYFRAMTGQDMSGIDVVTSQILPGRKNLHTTNAALNSKSDGEFYHYALAKLGAGDAHTDVKKQGRAMCEIFGNYGWAEGAQTMKWLADFMLVRGINIFVPHAFSPKAFPDPDCPPHFYAHGINMQSAYLRYLFEYMNRVSHILSNGRSLSSIGILYHAEAEWAGEAMLFQKPGRVCMESQADYDVISADRIMEAELITDKDIPGSLLLRTGSLFLKLLIIPYSQKLPFRLLEKLAQLCRQGFPIVFIDALPTASCEGTDCRDSLDVCSKKALVFTLSELRSYIRSHSLPVFSILSGNEYKDLRAYHYAGDGFECVMLMNEHIAKPVHEVICFQAFQPFAEYDAFENKLCKAEIQNNTLMLHLEPGESRIYISEIPIAKDGLNPCRNQPSDKTELGESIRLSACFTEMQGDFRFITILDKLQDLSMLDSFRSCYQKGFHGVLRYELDFTYHRPAGAPENESLFFDGANEIVTVKLNGKEAGVRLGTPYRFAVGKLLENGRNHLSIENVTTVFPYVKDNPSVNTPLHPMGICGQLWLETY</sequence>
<keyword evidence="2" id="KW-1185">Reference proteome</keyword>
<dbReference type="AlphaFoldDB" id="A0A6N7WMD9"/>
<proteinExistence type="predicted"/>
<comment type="caution">
    <text evidence="1">The sequence shown here is derived from an EMBL/GenBank/DDBJ whole genome shotgun (WGS) entry which is preliminary data.</text>
</comment>
<dbReference type="Proteomes" id="UP000436047">
    <property type="component" value="Unassembled WGS sequence"/>
</dbReference>
<organism evidence="1 2">
    <name type="scientific">Eisenbergiella porci</name>
    <dbReference type="NCBI Taxonomy" id="2652274"/>
    <lineage>
        <taxon>Bacteria</taxon>
        <taxon>Bacillati</taxon>
        <taxon>Bacillota</taxon>
        <taxon>Clostridia</taxon>
        <taxon>Lachnospirales</taxon>
        <taxon>Lachnospiraceae</taxon>
        <taxon>Eisenbergiella</taxon>
    </lineage>
</organism>
<dbReference type="InterPro" id="IPR008979">
    <property type="entry name" value="Galactose-bd-like_sf"/>
</dbReference>
<dbReference type="EMBL" id="VUMI01000041">
    <property type="protein sequence ID" value="MSS90570.1"/>
    <property type="molecule type" value="Genomic_DNA"/>
</dbReference>
<accession>A0A6N7WMD9</accession>
<dbReference type="Gene3D" id="2.60.120.260">
    <property type="entry name" value="Galactose-binding domain-like"/>
    <property type="match status" value="1"/>
</dbReference>
<dbReference type="PANTHER" id="PTHR36848:SF2">
    <property type="entry name" value="SECRETED PROTEIN"/>
    <property type="match status" value="1"/>
</dbReference>
<dbReference type="SUPFAM" id="SSF49785">
    <property type="entry name" value="Galactose-binding domain-like"/>
    <property type="match status" value="1"/>
</dbReference>
<dbReference type="InterPro" id="IPR053161">
    <property type="entry name" value="Ulvan_degrading_GH"/>
</dbReference>
<protein>
    <recommendedName>
        <fullName evidence="3">Glycoside hydrolase</fullName>
    </recommendedName>
</protein>
<dbReference type="Pfam" id="PF17132">
    <property type="entry name" value="Glyco_hydro_106"/>
    <property type="match status" value="1"/>
</dbReference>
<dbReference type="PANTHER" id="PTHR36848">
    <property type="entry name" value="DNA-BINDING PROTEIN (PUTATIVE SECRETED PROTEIN)-RELATED"/>
    <property type="match status" value="1"/>
</dbReference>
<dbReference type="RefSeq" id="WP_154467042.1">
    <property type="nucleotide sequence ID" value="NZ_JAXDZL010000083.1"/>
</dbReference>